<dbReference type="KEGG" id="dzi:111281841"/>
<reference evidence="3" key="1">
    <citation type="submission" date="2025-08" db="UniProtKB">
        <authorList>
            <consortium name="RefSeq"/>
        </authorList>
    </citation>
    <scope>IDENTIFICATION</scope>
    <source>
        <tissue evidence="3">Fruit stalk</tissue>
    </source>
</reference>
<keyword evidence="2" id="KW-1185">Reference proteome</keyword>
<organism evidence="2 3">
    <name type="scientific">Durio zibethinus</name>
    <name type="common">Durian</name>
    <dbReference type="NCBI Taxonomy" id="66656"/>
    <lineage>
        <taxon>Eukaryota</taxon>
        <taxon>Viridiplantae</taxon>
        <taxon>Streptophyta</taxon>
        <taxon>Embryophyta</taxon>
        <taxon>Tracheophyta</taxon>
        <taxon>Spermatophyta</taxon>
        <taxon>Magnoliopsida</taxon>
        <taxon>eudicotyledons</taxon>
        <taxon>Gunneridae</taxon>
        <taxon>Pentapetalae</taxon>
        <taxon>rosids</taxon>
        <taxon>malvids</taxon>
        <taxon>Malvales</taxon>
        <taxon>Malvaceae</taxon>
        <taxon>Helicteroideae</taxon>
        <taxon>Durio</taxon>
    </lineage>
</organism>
<dbReference type="AlphaFoldDB" id="A0A6P5XA67"/>
<dbReference type="OrthoDB" id="1717367at2759"/>
<dbReference type="PANTHER" id="PTHR34539:SF15">
    <property type="match status" value="1"/>
</dbReference>
<feature type="region of interest" description="Disordered" evidence="1">
    <location>
        <begin position="1"/>
        <end position="63"/>
    </location>
</feature>
<evidence type="ECO:0000313" key="2">
    <source>
        <dbReference type="Proteomes" id="UP000515121"/>
    </source>
</evidence>
<dbReference type="GeneID" id="111281841"/>
<proteinExistence type="predicted"/>
<sequence length="230" mass="24624">MAMEDNKGNKKRTREESEDSESEANSVPNLKLARVDSANTGPDSQSPTATHAEPDPYAGDVQLPEVNRIEVDLLSILDDFYPVIGSDSAIQGLDSVMKSFEEEILVPTQAPVPGTTSDSGECRPELGFLLEASDDELGLPPSFWSVEGEQKFGTVDVVEGAGSGAVGFVEMMGDELPIPSCESFEFRFGGDSDANINYSDSGDFVAFGGLFEPAADISERTWRPDSLSAL</sequence>
<dbReference type="Proteomes" id="UP000515121">
    <property type="component" value="Unplaced"/>
</dbReference>
<evidence type="ECO:0000256" key="1">
    <source>
        <dbReference type="SAM" id="MobiDB-lite"/>
    </source>
</evidence>
<protein>
    <submittedName>
        <fullName evidence="3">Uncharacterized protein LOC111281841</fullName>
    </submittedName>
</protein>
<name>A0A6P5XA67_DURZI</name>
<gene>
    <name evidence="3" type="primary">LOC111281841</name>
</gene>
<dbReference type="PANTHER" id="PTHR34539">
    <property type="entry name" value="T6J4.11 PROTEIN"/>
    <property type="match status" value="1"/>
</dbReference>
<accession>A0A6P5XA67</accession>
<feature type="compositionally biased region" description="Polar residues" evidence="1">
    <location>
        <begin position="37"/>
        <end position="49"/>
    </location>
</feature>
<dbReference type="RefSeq" id="XP_022725300.1">
    <property type="nucleotide sequence ID" value="XM_022869565.1"/>
</dbReference>
<evidence type="ECO:0000313" key="3">
    <source>
        <dbReference type="RefSeq" id="XP_022725300.1"/>
    </source>
</evidence>